<dbReference type="InterPro" id="IPR005174">
    <property type="entry name" value="KIB1-4_b-propeller"/>
</dbReference>
<proteinExistence type="predicted"/>
<evidence type="ECO:0000259" key="1">
    <source>
        <dbReference type="Pfam" id="PF03478"/>
    </source>
</evidence>
<protein>
    <recommendedName>
        <fullName evidence="1">KIB1-4 beta-propeller domain-containing protein</fullName>
    </recommendedName>
</protein>
<reference evidence="2" key="1">
    <citation type="journal article" date="2018" name="DNA Res.">
        <title>Multiple hybrid de novo genome assembly of finger millet, an orphan allotetraploid crop.</title>
        <authorList>
            <person name="Hatakeyama M."/>
            <person name="Aluri S."/>
            <person name="Balachadran M.T."/>
            <person name="Sivarajan S.R."/>
            <person name="Patrignani A."/>
            <person name="Gruter S."/>
            <person name="Poveda L."/>
            <person name="Shimizu-Inatsugi R."/>
            <person name="Baeten J."/>
            <person name="Francoijs K.J."/>
            <person name="Nataraja K.N."/>
            <person name="Reddy Y.A.N."/>
            <person name="Phadnis S."/>
            <person name="Ravikumar R.L."/>
            <person name="Schlapbach R."/>
            <person name="Sreeman S.M."/>
            <person name="Shimizu K.K."/>
        </authorList>
    </citation>
    <scope>NUCLEOTIDE SEQUENCE</scope>
</reference>
<dbReference type="Proteomes" id="UP001054889">
    <property type="component" value="Unassembled WGS sequence"/>
</dbReference>
<dbReference type="Pfam" id="PF03478">
    <property type="entry name" value="Beta-prop_KIB1-4"/>
    <property type="match status" value="1"/>
</dbReference>
<dbReference type="PANTHER" id="PTHR33127:SF85">
    <property type="entry name" value="OS11G0436500 PROTEIN"/>
    <property type="match status" value="1"/>
</dbReference>
<feature type="domain" description="KIB1-4 beta-propeller" evidence="1">
    <location>
        <begin position="35"/>
        <end position="256"/>
    </location>
</feature>
<comment type="caution">
    <text evidence="2">The sequence shown here is derived from an EMBL/GenBank/DDBJ whole genome shotgun (WGS) entry which is preliminary data.</text>
</comment>
<keyword evidence="3" id="KW-1185">Reference proteome</keyword>
<dbReference type="EMBL" id="BQKI01000004">
    <property type="protein sequence ID" value="GJM92173.1"/>
    <property type="molecule type" value="Genomic_DNA"/>
</dbReference>
<organism evidence="2 3">
    <name type="scientific">Eleusine coracana subsp. coracana</name>
    <dbReference type="NCBI Taxonomy" id="191504"/>
    <lineage>
        <taxon>Eukaryota</taxon>
        <taxon>Viridiplantae</taxon>
        <taxon>Streptophyta</taxon>
        <taxon>Embryophyta</taxon>
        <taxon>Tracheophyta</taxon>
        <taxon>Spermatophyta</taxon>
        <taxon>Magnoliopsida</taxon>
        <taxon>Liliopsida</taxon>
        <taxon>Poales</taxon>
        <taxon>Poaceae</taxon>
        <taxon>PACMAD clade</taxon>
        <taxon>Chloridoideae</taxon>
        <taxon>Cynodonteae</taxon>
        <taxon>Eleusininae</taxon>
        <taxon>Eleusine</taxon>
    </lineage>
</organism>
<evidence type="ECO:0000313" key="3">
    <source>
        <dbReference type="Proteomes" id="UP001054889"/>
    </source>
</evidence>
<gene>
    <name evidence="2" type="primary">ga08609</name>
    <name evidence="2" type="ORF">PR202_ga08609</name>
</gene>
<dbReference type="AlphaFoldDB" id="A0AAV5C0N3"/>
<accession>A0AAV5C0N3</accession>
<sequence>MSSEHRRRLPRLELPCLAFHHCDRSTTLLSMSGHKLIDARDANELLRNKVICPTAQGFLLVRDPDNEATFLWNPLDGDKVLLPHLAGVDDTVLMDSNCLLSDKPSAPGCTVVLVESSENTLIWYCHPGDNQWVKYEYDIGSHVLPCPDEEDQYEKIAICTIAACKSKLYFNCTATELCVIDFNGGAEPVLSTIKVDDTIATDGSYGYKSRPGLAFLVESDGDLFMIRLLFALPREGEDKIEKVTVHRMDFSTDEWGSLLVESMNLRHINLNGKKMITETITFGIYQDNEIVEHHLKCYSSPTIGFTMLRILPCFTMLWCCPVYRRSPAWNTDVFRTHEHITHII</sequence>
<reference evidence="2" key="2">
    <citation type="submission" date="2021-12" db="EMBL/GenBank/DDBJ databases">
        <title>Resequencing data analysis of finger millet.</title>
        <authorList>
            <person name="Hatakeyama M."/>
            <person name="Aluri S."/>
            <person name="Balachadran M.T."/>
            <person name="Sivarajan S.R."/>
            <person name="Poveda L."/>
            <person name="Shimizu-Inatsugi R."/>
            <person name="Schlapbach R."/>
            <person name="Sreeman S.M."/>
            <person name="Shimizu K.K."/>
        </authorList>
    </citation>
    <scope>NUCLEOTIDE SEQUENCE</scope>
</reference>
<evidence type="ECO:0000313" key="2">
    <source>
        <dbReference type="EMBL" id="GJM92173.1"/>
    </source>
</evidence>
<dbReference type="PANTHER" id="PTHR33127">
    <property type="entry name" value="TRANSMEMBRANE PROTEIN"/>
    <property type="match status" value="1"/>
</dbReference>
<name>A0AAV5C0N3_ELECO</name>